<keyword evidence="3" id="KW-0012">Acyltransferase</keyword>
<dbReference type="EMBL" id="CAJNOG010000008">
    <property type="protein sequence ID" value="CAF0738333.1"/>
    <property type="molecule type" value="Genomic_DNA"/>
</dbReference>
<evidence type="ECO:0000256" key="3">
    <source>
        <dbReference type="ARBA" id="ARBA00023315"/>
    </source>
</evidence>
<comment type="caution">
    <text evidence="5">The sequence shown here is derived from an EMBL/GenBank/DDBJ whole genome shotgun (WGS) entry which is preliminary data.</text>
</comment>
<organism evidence="5 6">
    <name type="scientific">Adineta steineri</name>
    <dbReference type="NCBI Taxonomy" id="433720"/>
    <lineage>
        <taxon>Eukaryota</taxon>
        <taxon>Metazoa</taxon>
        <taxon>Spiralia</taxon>
        <taxon>Gnathifera</taxon>
        <taxon>Rotifera</taxon>
        <taxon>Eurotatoria</taxon>
        <taxon>Bdelloidea</taxon>
        <taxon>Adinetida</taxon>
        <taxon>Adinetidae</taxon>
        <taxon>Adineta</taxon>
    </lineage>
</organism>
<keyword evidence="2 4" id="KW-0808">Transferase</keyword>
<dbReference type="AlphaFoldDB" id="A0A813NEP4"/>
<dbReference type="InterPro" id="IPR005049">
    <property type="entry name" value="STL-like"/>
</dbReference>
<name>A0A813NEP4_9BILA</name>
<gene>
    <name evidence="5" type="ORF">JYZ213_LOCUS1703</name>
</gene>
<dbReference type="PANTHER" id="PTHR31362:SF0">
    <property type="entry name" value="EXOSTOSIN DOMAIN-CONTAINING PROTEIN-RELATED"/>
    <property type="match status" value="1"/>
</dbReference>
<dbReference type="PANTHER" id="PTHR31362">
    <property type="entry name" value="GLYCOSYLTRANSFERASE STELLO1-RELATED"/>
    <property type="match status" value="1"/>
</dbReference>
<protein>
    <recommendedName>
        <fullName evidence="4">Acyltransferase</fullName>
        <ecNumber evidence="4">2.3.1.-</ecNumber>
    </recommendedName>
</protein>
<comment type="similarity">
    <text evidence="1 4">Belongs to the diacylglycerol acyltransferase family.</text>
</comment>
<keyword evidence="4" id="KW-0256">Endoplasmic reticulum</keyword>
<dbReference type="InterPro" id="IPR007130">
    <property type="entry name" value="DAGAT"/>
</dbReference>
<evidence type="ECO:0000256" key="2">
    <source>
        <dbReference type="ARBA" id="ARBA00022679"/>
    </source>
</evidence>
<accession>A0A813NEP4</accession>
<dbReference type="Proteomes" id="UP000663845">
    <property type="component" value="Unassembled WGS sequence"/>
</dbReference>
<dbReference type="Pfam" id="PF03982">
    <property type="entry name" value="DAGAT"/>
    <property type="match status" value="1"/>
</dbReference>
<comment type="subcellular location">
    <subcellularLocation>
        <location evidence="4">Endoplasmic reticulum membrane</location>
        <topology evidence="4">Multi-pass membrane protein</topology>
    </subcellularLocation>
</comment>
<reference evidence="5" key="1">
    <citation type="submission" date="2021-02" db="EMBL/GenBank/DDBJ databases">
        <authorList>
            <person name="Nowell W R."/>
        </authorList>
    </citation>
    <scope>NUCLEOTIDE SEQUENCE</scope>
</reference>
<sequence length="472" mass="54265">MSLQKMMGYSLPLFHGRGIFQYKIGLLPNRHPINTYVGEPIEVPKLAPELITSQLIDEYHTKYMDALTHLFDTHKAKHGDDYSKPPPLPNWSSIAAKSSHKAVVETDSTRSYNVPLVRSNLSLSPLSVDTAYSLRWIVITSIHYPTKTVNKLSKLNNWALVLVADVSTPKDWSHPNCVFLSIESQRRLLLEIHDTIPYRHYGRKTIGYLYAIRHGAKIIYETDDDNELISGIEQQVLGFQEISTSNKAYFLPATSQEMNSFDSKPFFDAAVFGKSSSVNTTNNLTMEEQITVNPYHYFGQPNIWPRGYPLRLVGDNISNSISLSTVRPLIQQGLANGDPDLDTIFRLTQSDRHNRIDIRFQEKPPNAVSHGLFVPFNSQNTLFHYDAFWALWLPITTTFRVCDIWRGYFVQRLLWELTPKATLTFHSPSVLHKRNGYYKSLYKCDRIEYLWLWETSRIETRLIAATQWSAAM</sequence>
<dbReference type="GO" id="GO:0008374">
    <property type="term" value="F:O-acyltransferase activity"/>
    <property type="evidence" value="ECO:0007669"/>
    <property type="project" value="InterPro"/>
</dbReference>
<evidence type="ECO:0000256" key="4">
    <source>
        <dbReference type="RuleBase" id="RU367023"/>
    </source>
</evidence>
<dbReference type="GO" id="GO:0005789">
    <property type="term" value="C:endoplasmic reticulum membrane"/>
    <property type="evidence" value="ECO:0007669"/>
    <property type="project" value="UniProtKB-SubCell"/>
</dbReference>
<evidence type="ECO:0000313" key="6">
    <source>
        <dbReference type="Proteomes" id="UP000663845"/>
    </source>
</evidence>
<dbReference type="EC" id="2.3.1.-" evidence="4"/>
<evidence type="ECO:0000256" key="1">
    <source>
        <dbReference type="ARBA" id="ARBA00005420"/>
    </source>
</evidence>
<evidence type="ECO:0000313" key="5">
    <source>
        <dbReference type="EMBL" id="CAF0738333.1"/>
    </source>
</evidence>
<proteinExistence type="inferred from homology"/>